<dbReference type="AlphaFoldDB" id="D7UYF3"/>
<feature type="transmembrane region" description="Helical" evidence="6">
    <location>
        <begin position="251"/>
        <end position="268"/>
    </location>
</feature>
<feature type="transmembrane region" description="Helical" evidence="6">
    <location>
        <begin position="110"/>
        <end position="128"/>
    </location>
</feature>
<sequence length="400" mass="45620">MTKLSFLKDSIKTVIGSLIIAFGLQLIAYPFIVNQVGNTHFGEILNIYTILTLASVVLGNTLNNIRLINMARYDPRRIYRNFRYLLGISILVESVLLAAVLVIFYNENLISILLLVVINMLMCLRIYLNVFYRMLLHYNKILFVAVFQFLGLLVGLLFYQYINYWELIFLASEIVAMGYIIFSLRHHFVTREIANAHGTSPTNDYLMLLGTNFLNNISIYLDRLILLPLIGGSAVTLAFLATFIGKMLATFLYPVNNVILSYISVNNVQNKTKQYFRTLILGTLFSIIVLAICYPLTIFIVEKIYQQNSAIIKPYIIIGNMGMLFSVIGNIVQSLNVKFISISIQTIFQVVFVFVYVISELILTYFFGLTGFFIGVLLLNFIKMIFLAMLGIKYSKERIG</sequence>
<dbReference type="RefSeq" id="WP_003755271.1">
    <property type="nucleotide sequence ID" value="NZ_GL538352.1"/>
</dbReference>
<feature type="transmembrane region" description="Helical" evidence="6">
    <location>
        <begin position="339"/>
        <end position="359"/>
    </location>
</feature>
<comment type="subcellular location">
    <subcellularLocation>
        <location evidence="1">Cell membrane</location>
        <topology evidence="1">Multi-pass membrane protein</topology>
    </subcellularLocation>
</comment>
<evidence type="ECO:0000256" key="2">
    <source>
        <dbReference type="ARBA" id="ARBA00022475"/>
    </source>
</evidence>
<reference evidence="7" key="1">
    <citation type="submission" date="2010-06" db="EMBL/GenBank/DDBJ databases">
        <authorList>
            <person name="Muzny D."/>
            <person name="Qin X."/>
            <person name="Buhay C."/>
            <person name="Dugan-Rocha S."/>
            <person name="Ding Y."/>
            <person name="Chen G."/>
            <person name="Hawes A."/>
            <person name="Holder M."/>
            <person name="Jhangiani S."/>
            <person name="Johnson A."/>
            <person name="Khan Z."/>
            <person name="Li Z."/>
            <person name="Liu W."/>
            <person name="Liu X."/>
            <person name="Perez L."/>
            <person name="Shen H."/>
            <person name="Wang Q."/>
            <person name="Watt J."/>
            <person name="Xi L."/>
            <person name="Xin Y."/>
            <person name="Zhou J."/>
            <person name="Deng J."/>
            <person name="Jiang H."/>
            <person name="Liu Y."/>
            <person name="Qu J."/>
            <person name="Song X.-Z."/>
            <person name="Zhang L."/>
            <person name="Villasana D."/>
            <person name="Johnson A."/>
            <person name="Liu J."/>
            <person name="Liyanage D."/>
            <person name="Lorensuhewa L."/>
            <person name="Robinson T."/>
            <person name="Song A."/>
            <person name="Song B.-B."/>
            <person name="Dinh H."/>
            <person name="Thornton R."/>
            <person name="Coyle M."/>
            <person name="Francisco L."/>
            <person name="Jackson L."/>
            <person name="Javaid M."/>
            <person name="Korchina V."/>
            <person name="Kovar C."/>
            <person name="Mata R."/>
            <person name="Mathew T."/>
            <person name="Ngo R."/>
            <person name="Nguyen L."/>
            <person name="Nguyen N."/>
            <person name="Okwuonu G."/>
            <person name="Ongeri F."/>
            <person name="Pham C."/>
            <person name="Simmons D."/>
            <person name="Wilczek-Boney K."/>
            <person name="Hale W."/>
            <person name="Jakkamsetti A."/>
            <person name="Pham P."/>
            <person name="Ruth R."/>
            <person name="San Lucas F."/>
            <person name="Warren J."/>
            <person name="Zhang J."/>
            <person name="Zhao Z."/>
            <person name="Zhou C."/>
            <person name="Zhu D."/>
            <person name="Lee S."/>
            <person name="Bess C."/>
            <person name="Blankenburg K."/>
            <person name="Forbes L."/>
            <person name="Fu Q."/>
            <person name="Gubbala S."/>
            <person name="Hirani K."/>
            <person name="Jayaseelan J.C."/>
            <person name="Lara F."/>
            <person name="Munidasa M."/>
            <person name="Palculict T."/>
            <person name="Patil S."/>
            <person name="Pu L.-L."/>
            <person name="Saada N."/>
            <person name="Tang L."/>
            <person name="Weissenberger G."/>
            <person name="Zhu Y."/>
            <person name="Hemphill L."/>
            <person name="Shang Y."/>
            <person name="Youmans B."/>
            <person name="Ayvaz T."/>
            <person name="Ross M."/>
            <person name="Santibanez J."/>
            <person name="Aqrawi P."/>
            <person name="Gross S."/>
            <person name="Joshi V."/>
            <person name="Fowler G."/>
            <person name="Nazareth L."/>
            <person name="Reid J."/>
            <person name="Worley K."/>
            <person name="Petrosino J."/>
            <person name="Highlander S."/>
            <person name="Gibbs R."/>
        </authorList>
    </citation>
    <scope>NUCLEOTIDE SEQUENCE [LARGE SCALE GENOMIC DNA]</scope>
    <source>
        <strain evidence="7">DSM 20601</strain>
    </source>
</reference>
<dbReference type="EMBL" id="ACCR02000005">
    <property type="protein sequence ID" value="EFI83370.1"/>
    <property type="molecule type" value="Genomic_DNA"/>
</dbReference>
<feature type="transmembrane region" description="Helical" evidence="6">
    <location>
        <begin position="140"/>
        <end position="161"/>
    </location>
</feature>
<keyword evidence="5 6" id="KW-0472">Membrane</keyword>
<keyword evidence="4 6" id="KW-1133">Transmembrane helix</keyword>
<comment type="caution">
    <text evidence="7">The sequence shown here is derived from an EMBL/GenBank/DDBJ whole genome shotgun (WGS) entry which is preliminary data.</text>
</comment>
<organism evidence="7 8">
    <name type="scientific">Listeria grayi DSM 20601</name>
    <dbReference type="NCBI Taxonomy" id="525367"/>
    <lineage>
        <taxon>Bacteria</taxon>
        <taxon>Bacillati</taxon>
        <taxon>Bacillota</taxon>
        <taxon>Bacilli</taxon>
        <taxon>Bacillales</taxon>
        <taxon>Listeriaceae</taxon>
        <taxon>Listeria</taxon>
    </lineage>
</organism>
<feature type="transmembrane region" description="Helical" evidence="6">
    <location>
        <begin position="44"/>
        <end position="63"/>
    </location>
</feature>
<dbReference type="eggNOG" id="COG2244">
    <property type="taxonomic scope" value="Bacteria"/>
</dbReference>
<evidence type="ECO:0000256" key="6">
    <source>
        <dbReference type="SAM" id="Phobius"/>
    </source>
</evidence>
<keyword evidence="2" id="KW-1003">Cell membrane</keyword>
<keyword evidence="3 6" id="KW-0812">Transmembrane</keyword>
<dbReference type="Proteomes" id="UP000010119">
    <property type="component" value="Unassembled WGS sequence"/>
</dbReference>
<dbReference type="STRING" id="525367.HMPREF0556_12055"/>
<evidence type="ECO:0000313" key="8">
    <source>
        <dbReference type="Proteomes" id="UP000010119"/>
    </source>
</evidence>
<dbReference type="PANTHER" id="PTHR30250">
    <property type="entry name" value="PST FAMILY PREDICTED COLANIC ACID TRANSPORTER"/>
    <property type="match status" value="1"/>
</dbReference>
<protein>
    <submittedName>
        <fullName evidence="7">Capsular polysaccharide biosynthesis protein Cap5K</fullName>
    </submittedName>
</protein>
<feature type="transmembrane region" description="Helical" evidence="6">
    <location>
        <begin position="84"/>
        <end position="104"/>
    </location>
</feature>
<evidence type="ECO:0000256" key="4">
    <source>
        <dbReference type="ARBA" id="ARBA00022989"/>
    </source>
</evidence>
<feature type="transmembrane region" description="Helical" evidence="6">
    <location>
        <begin position="312"/>
        <end position="332"/>
    </location>
</feature>
<dbReference type="InterPro" id="IPR050833">
    <property type="entry name" value="Poly_Biosynth_Transport"/>
</dbReference>
<dbReference type="PANTHER" id="PTHR30250:SF11">
    <property type="entry name" value="O-ANTIGEN TRANSPORTER-RELATED"/>
    <property type="match status" value="1"/>
</dbReference>
<accession>D7UYF3</accession>
<proteinExistence type="predicted"/>
<dbReference type="GO" id="GO:0005886">
    <property type="term" value="C:plasma membrane"/>
    <property type="evidence" value="ECO:0007669"/>
    <property type="project" value="UniProtKB-SubCell"/>
</dbReference>
<evidence type="ECO:0000256" key="3">
    <source>
        <dbReference type="ARBA" id="ARBA00022692"/>
    </source>
</evidence>
<feature type="transmembrane region" description="Helical" evidence="6">
    <location>
        <begin position="12"/>
        <end position="32"/>
    </location>
</feature>
<feature type="transmembrane region" description="Helical" evidence="6">
    <location>
        <begin position="280"/>
        <end position="300"/>
    </location>
</feature>
<evidence type="ECO:0000256" key="5">
    <source>
        <dbReference type="ARBA" id="ARBA00023136"/>
    </source>
</evidence>
<name>D7UYF3_LISGR</name>
<dbReference type="HOGENOM" id="CLU_054925_0_0_9"/>
<feature type="transmembrane region" description="Helical" evidence="6">
    <location>
        <begin position="167"/>
        <end position="184"/>
    </location>
</feature>
<keyword evidence="8" id="KW-1185">Reference proteome</keyword>
<evidence type="ECO:0000256" key="1">
    <source>
        <dbReference type="ARBA" id="ARBA00004651"/>
    </source>
</evidence>
<gene>
    <name evidence="7" type="primary">cap5K</name>
    <name evidence="7" type="ORF">HMPREF0556_12055</name>
</gene>
<evidence type="ECO:0000313" key="7">
    <source>
        <dbReference type="EMBL" id="EFI83370.1"/>
    </source>
</evidence>
<feature type="transmembrane region" description="Helical" evidence="6">
    <location>
        <begin position="365"/>
        <end position="392"/>
    </location>
</feature>
<feature type="transmembrane region" description="Helical" evidence="6">
    <location>
        <begin position="224"/>
        <end position="245"/>
    </location>
</feature>